<evidence type="ECO:0000256" key="1">
    <source>
        <dbReference type="ARBA" id="ARBA00004123"/>
    </source>
</evidence>
<dbReference type="Gene3D" id="3.30.420.10">
    <property type="entry name" value="Ribonuclease H-like superfamily/Ribonuclease H"/>
    <property type="match status" value="1"/>
</dbReference>
<dbReference type="AlphaFoldDB" id="A0A6H5ITX8"/>
<dbReference type="SUPFAM" id="SSF53098">
    <property type="entry name" value="Ribonuclease H-like"/>
    <property type="match status" value="1"/>
</dbReference>
<dbReference type="InterPro" id="IPR040676">
    <property type="entry name" value="DUF5641"/>
</dbReference>
<comment type="subcellular location">
    <subcellularLocation>
        <location evidence="1">Nucleus</location>
    </subcellularLocation>
</comment>
<feature type="domain" description="Integrase catalytic" evidence="3">
    <location>
        <begin position="934"/>
        <end position="1115"/>
    </location>
</feature>
<dbReference type="Gene3D" id="1.10.10.60">
    <property type="entry name" value="Homeodomain-like"/>
    <property type="match status" value="1"/>
</dbReference>
<dbReference type="InterPro" id="IPR012337">
    <property type="entry name" value="RNaseH-like_sf"/>
</dbReference>
<dbReference type="Pfam" id="PF05225">
    <property type="entry name" value="HTH_psq"/>
    <property type="match status" value="1"/>
</dbReference>
<dbReference type="PANTHER" id="PTHR47331">
    <property type="entry name" value="PHD-TYPE DOMAIN-CONTAINING PROTEIN"/>
    <property type="match status" value="1"/>
</dbReference>
<dbReference type="Pfam" id="PF18701">
    <property type="entry name" value="DUF5641"/>
    <property type="match status" value="1"/>
</dbReference>
<feature type="compositionally biased region" description="Polar residues" evidence="2">
    <location>
        <begin position="55"/>
        <end position="64"/>
    </location>
</feature>
<dbReference type="InterPro" id="IPR009057">
    <property type="entry name" value="Homeodomain-like_sf"/>
</dbReference>
<evidence type="ECO:0000313" key="4">
    <source>
        <dbReference type="EMBL" id="CAB0040351.1"/>
    </source>
</evidence>
<accession>A0A6H5ITX8</accession>
<dbReference type="GO" id="GO:0005634">
    <property type="term" value="C:nucleus"/>
    <property type="evidence" value="ECO:0007669"/>
    <property type="project" value="UniProtKB-SubCell"/>
</dbReference>
<dbReference type="SUPFAM" id="SSF46689">
    <property type="entry name" value="Homeodomain-like"/>
    <property type="match status" value="1"/>
</dbReference>
<dbReference type="InterPro" id="IPR007889">
    <property type="entry name" value="HTH_Psq"/>
</dbReference>
<reference evidence="4 5" key="1">
    <citation type="submission" date="2020-02" db="EMBL/GenBank/DDBJ databases">
        <authorList>
            <person name="Ferguson B K."/>
        </authorList>
    </citation>
    <scope>NUCLEOTIDE SEQUENCE [LARGE SCALE GENOMIC DNA]</scope>
</reference>
<gene>
    <name evidence="4" type="ORF">TBRA_LOCUS12070</name>
</gene>
<dbReference type="PROSITE" id="PS50994">
    <property type="entry name" value="INTEGRASE"/>
    <property type="match status" value="1"/>
</dbReference>
<dbReference type="InterPro" id="IPR036397">
    <property type="entry name" value="RNaseH_sf"/>
</dbReference>
<evidence type="ECO:0000256" key="2">
    <source>
        <dbReference type="SAM" id="MobiDB-lite"/>
    </source>
</evidence>
<name>A0A6H5ITX8_9HYME</name>
<feature type="region of interest" description="Disordered" evidence="2">
    <location>
        <begin position="55"/>
        <end position="85"/>
    </location>
</feature>
<dbReference type="GO" id="GO:0003677">
    <property type="term" value="F:DNA binding"/>
    <property type="evidence" value="ECO:0007669"/>
    <property type="project" value="InterPro"/>
</dbReference>
<proteinExistence type="predicted"/>
<feature type="compositionally biased region" description="Low complexity" evidence="2">
    <location>
        <begin position="65"/>
        <end position="85"/>
    </location>
</feature>
<organism evidence="4 5">
    <name type="scientific">Trichogramma brassicae</name>
    <dbReference type="NCBI Taxonomy" id="86971"/>
    <lineage>
        <taxon>Eukaryota</taxon>
        <taxon>Metazoa</taxon>
        <taxon>Ecdysozoa</taxon>
        <taxon>Arthropoda</taxon>
        <taxon>Hexapoda</taxon>
        <taxon>Insecta</taxon>
        <taxon>Pterygota</taxon>
        <taxon>Neoptera</taxon>
        <taxon>Endopterygota</taxon>
        <taxon>Hymenoptera</taxon>
        <taxon>Apocrita</taxon>
        <taxon>Proctotrupomorpha</taxon>
        <taxon>Chalcidoidea</taxon>
        <taxon>Trichogrammatidae</taxon>
        <taxon>Trichogramma</taxon>
    </lineage>
</organism>
<dbReference type="InterPro" id="IPR008042">
    <property type="entry name" value="Retrotrans_Pao"/>
</dbReference>
<evidence type="ECO:0000259" key="3">
    <source>
        <dbReference type="PROSITE" id="PS50994"/>
    </source>
</evidence>
<dbReference type="OrthoDB" id="5871277at2759"/>
<feature type="non-terminal residue" evidence="4">
    <location>
        <position position="1197"/>
    </location>
</feature>
<protein>
    <recommendedName>
        <fullName evidence="3">Integrase catalytic domain-containing protein</fullName>
    </recommendedName>
</protein>
<keyword evidence="5" id="KW-1185">Reference proteome</keyword>
<dbReference type="Proteomes" id="UP000479190">
    <property type="component" value="Unassembled WGS sequence"/>
</dbReference>
<dbReference type="InterPro" id="IPR001584">
    <property type="entry name" value="Integrase_cat-core"/>
</dbReference>
<feature type="region of interest" description="Disordered" evidence="2">
    <location>
        <begin position="523"/>
        <end position="550"/>
    </location>
</feature>
<dbReference type="PANTHER" id="PTHR47331:SF1">
    <property type="entry name" value="GAG-LIKE PROTEIN"/>
    <property type="match status" value="1"/>
</dbReference>
<evidence type="ECO:0000313" key="5">
    <source>
        <dbReference type="Proteomes" id="UP000479190"/>
    </source>
</evidence>
<dbReference type="EMBL" id="CADCXV010001017">
    <property type="protein sequence ID" value="CAB0040351.1"/>
    <property type="molecule type" value="Genomic_DNA"/>
</dbReference>
<dbReference type="GO" id="GO:0015074">
    <property type="term" value="P:DNA integration"/>
    <property type="evidence" value="ECO:0007669"/>
    <property type="project" value="InterPro"/>
</dbReference>
<dbReference type="Pfam" id="PF17921">
    <property type="entry name" value="Integrase_H2C2"/>
    <property type="match status" value="1"/>
</dbReference>
<sequence>MSTEDKDTLLDLSVLTNDDSGELDPAVLAQFKAYEKAIATLTAQVKTLAQRIDNQNSTEQSGLPTSTAADTSTSTGSSIASNVSSTGSTLTTQCHIQSTCSSCTSAHWPGASNTQAFNPQAQAFFPHSHSLPPKLEPGSTEECKTPIGPLHQGAPAPSAPNLGDLHNSSEMHSAHNNFVASGHPLTESILFSRTCPPFGSMILNSGSTWSTHCGEMPLLSPLRARQSAQCAERSVHCHSILLMKTSDQVVRTKGLWHRNQLIGAIESIDNKEQSIRGAAKKYGVPESSIRRRMKPSTSLREGSFFIFDFTKILRCPYFNHGNKEVGLDDKFIYVLINIIIDDICCKARAVDQQPSLRSGRKCRRALPCNLRKTLSSKKPLFLFNEKTQFKTRIGRGLAFKGHAARICPSRSTCQVCNATNHTRVLHEGGPKRGAARDGGEPPEKVTRMSLVTQRDNGATNPAAGTVNDLPSRLTVLPTALVRISGPPSSRCDLFSTTVRRCHSSRIHSPSSCRCRSEKSILISPSSVGESPKDHNDASPSTYTYRVSGHPSLSRPAVSVISASRRQHNDCHSKRSPPKCEAFWPTRTSTSLDPWICSLVPTCCPRLDWDDELPENAIREWRTIREGLDRLTEVSIPRWTQSTPTSTDAQIHVFADASRRAMASVAYLRRQQNRAHLHLLIARTKLASIKSLKDDPRKQSRMTIPWLELRAAFLAVRLLYAICSELSIRIEDCVAWSDSRIVLHWIRSAEPTGNSILPPSRHKLHRGPTPEVLAPITCAELHVAFQTCVRRSQYQSFERELTILQANLPVLVRSPLASVDPFICFYGLLRVGGWLYHSQLSFNKKHPLIVDGSNAFASLIISWAHLQALHGGFRATYVQVLQRVWLINRKRAISRHIHHCVTCVAAGSRAMSQIMAPLPPERITPCRAFARTRLDYAGPFQVWASRGRGVHATKSWVAVFVCLTTKSVHLELAGDLSTASLLYALTRFSGRRGRSSELWSDNATHFHRADLEIRNALNNERLNWTTISDSLAEDKIKWSFIPPSAPHFGGLWKAAVKSLKAHLKRTLGPRRVTFEEKSTLLVSIEAVLNSRPLCPVTNDSDDLHVLTPRHFLVGTSLLTIPEQDVNVDGLDHLHHWQLIQGLQAVFSKKWSREYLNTLQQRTKWLRQRESIAVGDIVLLMDPSLLRLTGRWPLGRVIK</sequence>
<dbReference type="InterPro" id="IPR041588">
    <property type="entry name" value="Integrase_H2C2"/>
</dbReference>
<feature type="region of interest" description="Disordered" evidence="2">
    <location>
        <begin position="124"/>
        <end position="169"/>
    </location>
</feature>
<dbReference type="Pfam" id="PF05380">
    <property type="entry name" value="Peptidase_A17"/>
    <property type="match status" value="1"/>
</dbReference>